<gene>
    <name evidence="2" type="ORF">Dsi01nite_053350</name>
</gene>
<reference evidence="2" key="1">
    <citation type="submission" date="2021-01" db="EMBL/GenBank/DDBJ databases">
        <title>Whole genome shotgun sequence of Dactylosporangium siamense NBRC 106093.</title>
        <authorList>
            <person name="Komaki H."/>
            <person name="Tamura T."/>
        </authorList>
    </citation>
    <scope>NUCLEOTIDE SEQUENCE</scope>
    <source>
        <strain evidence="2">NBRC 106093</strain>
    </source>
</reference>
<feature type="domain" description="Hemerythrin-like" evidence="1">
    <location>
        <begin position="13"/>
        <end position="147"/>
    </location>
</feature>
<proteinExistence type="predicted"/>
<dbReference type="Pfam" id="PF01814">
    <property type="entry name" value="Hemerythrin"/>
    <property type="match status" value="1"/>
</dbReference>
<dbReference type="CDD" id="cd12108">
    <property type="entry name" value="Hr-like"/>
    <property type="match status" value="1"/>
</dbReference>
<dbReference type="RefSeq" id="WP_203849034.1">
    <property type="nucleotide sequence ID" value="NZ_BAAAVW010000017.1"/>
</dbReference>
<evidence type="ECO:0000313" key="3">
    <source>
        <dbReference type="Proteomes" id="UP000660611"/>
    </source>
</evidence>
<accession>A0A919PNN1</accession>
<dbReference type="EMBL" id="BONQ01000082">
    <property type="protein sequence ID" value="GIG47294.1"/>
    <property type="molecule type" value="Genomic_DNA"/>
</dbReference>
<sequence length="221" mass="24665">MTALTRTDRRPDVHEMVVVHRAFRREFGAAADLVRRTPVGDTRRAKIVASHLRLCTAGLEMHHTGEDVVLWPLLLERAAPSTGLVETMQAQHHSIDGHVEAIAPALATWEAAPSEAAGEHLATLCERFTAALIEHLDLEEREVLPLASRHVTAVEWNQMGQHGKDTMTPSQLPIMFGLVLQDADDEERARMLGNLPLPIRFLLKTVGAWQFKRYVRGLRAS</sequence>
<comment type="caution">
    <text evidence="2">The sequence shown here is derived from an EMBL/GenBank/DDBJ whole genome shotgun (WGS) entry which is preliminary data.</text>
</comment>
<protein>
    <recommendedName>
        <fullName evidence="1">Hemerythrin-like domain-containing protein</fullName>
    </recommendedName>
</protein>
<dbReference type="InterPro" id="IPR012312">
    <property type="entry name" value="Hemerythrin-like"/>
</dbReference>
<keyword evidence="3" id="KW-1185">Reference proteome</keyword>
<dbReference type="AlphaFoldDB" id="A0A919PNN1"/>
<name>A0A919PNN1_9ACTN</name>
<evidence type="ECO:0000313" key="2">
    <source>
        <dbReference type="EMBL" id="GIG47294.1"/>
    </source>
</evidence>
<dbReference type="Proteomes" id="UP000660611">
    <property type="component" value="Unassembled WGS sequence"/>
</dbReference>
<evidence type="ECO:0000259" key="1">
    <source>
        <dbReference type="Pfam" id="PF01814"/>
    </source>
</evidence>
<organism evidence="2 3">
    <name type="scientific">Dactylosporangium siamense</name>
    <dbReference type="NCBI Taxonomy" id="685454"/>
    <lineage>
        <taxon>Bacteria</taxon>
        <taxon>Bacillati</taxon>
        <taxon>Actinomycetota</taxon>
        <taxon>Actinomycetes</taxon>
        <taxon>Micromonosporales</taxon>
        <taxon>Micromonosporaceae</taxon>
        <taxon>Dactylosporangium</taxon>
    </lineage>
</organism>
<dbReference type="Gene3D" id="1.20.120.520">
    <property type="entry name" value="nmb1532 protein domain like"/>
    <property type="match status" value="1"/>
</dbReference>